<keyword evidence="1" id="KW-1133">Transmembrane helix</keyword>
<feature type="transmembrane region" description="Helical" evidence="1">
    <location>
        <begin position="20"/>
        <end position="41"/>
    </location>
</feature>
<dbReference type="Proteomes" id="UP000540787">
    <property type="component" value="Unassembled WGS sequence"/>
</dbReference>
<evidence type="ECO:0000313" key="3">
    <source>
        <dbReference type="Proteomes" id="UP000540787"/>
    </source>
</evidence>
<reference evidence="2 3" key="1">
    <citation type="submission" date="2020-08" db="EMBL/GenBank/DDBJ databases">
        <title>The Agave Microbiome: Exploring the role of microbial communities in plant adaptations to desert environments.</title>
        <authorList>
            <person name="Partida-Martinez L.P."/>
        </authorList>
    </citation>
    <scope>NUCLEOTIDE SEQUENCE [LARGE SCALE GENOMIC DNA]</scope>
    <source>
        <strain evidence="2 3">AT3.2</strain>
    </source>
</reference>
<dbReference type="RefSeq" id="WP_183555705.1">
    <property type="nucleotide sequence ID" value="NZ_JACHBX010000003.1"/>
</dbReference>
<dbReference type="AlphaFoldDB" id="A0A7X0CFB1"/>
<dbReference type="EMBL" id="JACHBX010000003">
    <property type="protein sequence ID" value="MBB6135056.1"/>
    <property type="molecule type" value="Genomic_DNA"/>
</dbReference>
<keyword evidence="3" id="KW-1185">Reference proteome</keyword>
<accession>A0A7X0CFB1</accession>
<evidence type="ECO:0000313" key="2">
    <source>
        <dbReference type="EMBL" id="MBB6135056.1"/>
    </source>
</evidence>
<keyword evidence="1" id="KW-0472">Membrane</keyword>
<dbReference type="InterPro" id="IPR034756">
    <property type="entry name" value="T2SSM_b"/>
</dbReference>
<protein>
    <submittedName>
        <fullName evidence="2">Type II secretory pathway component PulM</fullName>
    </submittedName>
</protein>
<proteinExistence type="predicted"/>
<gene>
    <name evidence="2" type="ORF">HD842_003214</name>
</gene>
<keyword evidence="1" id="KW-0812">Transmembrane</keyword>
<comment type="caution">
    <text evidence="2">The sequence shown here is derived from an EMBL/GenBank/DDBJ whole genome shotgun (WGS) entry which is preliminary data.</text>
</comment>
<name>A0A7X0CFB1_9BURK</name>
<dbReference type="Pfam" id="PF10741">
    <property type="entry name" value="T2SSM_b"/>
    <property type="match status" value="1"/>
</dbReference>
<evidence type="ECO:0000256" key="1">
    <source>
        <dbReference type="SAM" id="Phobius"/>
    </source>
</evidence>
<organism evidence="2 3">
    <name type="scientific">Massilia aurea</name>
    <dbReference type="NCBI Taxonomy" id="373040"/>
    <lineage>
        <taxon>Bacteria</taxon>
        <taxon>Pseudomonadati</taxon>
        <taxon>Pseudomonadota</taxon>
        <taxon>Betaproteobacteria</taxon>
        <taxon>Burkholderiales</taxon>
        <taxon>Oxalobacteraceae</taxon>
        <taxon>Telluria group</taxon>
        <taxon>Massilia</taxon>
    </lineage>
</organism>
<sequence>MSPKLRDLLVALPARQLNLIVGGVIVIALLLAWTLALRAPLAAYRQHKAALAALEAAGTATPGAAPPSASAAAITPAPTPPEPLALIAAVSHSAAASDVAVLSAAQGAQRTVGGVRLLTVEIVASARYTALLDWIAAIERQQPTVGIHRLTVEAADDTDDRAITLQLVIHDTGTPPP</sequence>